<evidence type="ECO:0000256" key="5">
    <source>
        <dbReference type="ARBA" id="ARBA00022692"/>
    </source>
</evidence>
<feature type="transmembrane region" description="Helical" evidence="9">
    <location>
        <begin position="411"/>
        <end position="435"/>
    </location>
</feature>
<feature type="transmembrane region" description="Helical" evidence="9">
    <location>
        <begin position="233"/>
        <end position="255"/>
    </location>
</feature>
<dbReference type="EMBL" id="CP009761">
    <property type="protein sequence ID" value="AIZ36907.1"/>
    <property type="molecule type" value="Genomic_DNA"/>
</dbReference>
<evidence type="ECO:0000256" key="7">
    <source>
        <dbReference type="ARBA" id="ARBA00022989"/>
    </source>
</evidence>
<feature type="transmembrane region" description="Helical" evidence="9">
    <location>
        <begin position="161"/>
        <end position="182"/>
    </location>
</feature>
<feature type="transmembrane region" description="Helical" evidence="9">
    <location>
        <begin position="83"/>
        <end position="105"/>
    </location>
</feature>
<feature type="transmembrane region" description="Helical" evidence="9">
    <location>
        <begin position="26"/>
        <end position="48"/>
    </location>
</feature>
<reference evidence="10 11" key="1">
    <citation type="submission" date="2014-10" db="EMBL/GenBank/DDBJ databases">
        <title>Complete genome sequence of Parvimonas micra KCOM 1535 (= ChDC B708).</title>
        <authorList>
            <person name="Kook J.-K."/>
            <person name="Park S.-N."/>
            <person name="Lim Y.K."/>
            <person name="Roh H."/>
        </authorList>
    </citation>
    <scope>NUCLEOTIDE SEQUENCE [LARGE SCALE GENOMIC DNA]</scope>
    <source>
        <strain evidence="11">KCOM 1535 / ChDC B708</strain>
    </source>
</reference>
<keyword evidence="8 9" id="KW-0472">Membrane</keyword>
<keyword evidence="6 9" id="KW-0769">Symport</keyword>
<feature type="transmembrane region" description="Helical" evidence="9">
    <location>
        <begin position="202"/>
        <end position="221"/>
    </location>
</feature>
<evidence type="ECO:0000256" key="8">
    <source>
        <dbReference type="ARBA" id="ARBA00023136"/>
    </source>
</evidence>
<comment type="subcellular location">
    <subcellularLocation>
        <location evidence="1 9">Cell membrane</location>
        <topology evidence="1 9">Multi-pass membrane protein</topology>
    </subcellularLocation>
</comment>
<sequence length="484" mass="50645">MNLLSSFVLLSGSGLVDTINKINDFIAGKILVVGLLFAGLFLSFILGFPQITKIGKAFKLVFGGLFKKKEGPKEEGSMSSFQALATAVAAQVGTGNVAGVATAITAGGPGAIFWMWLSAFFGMGTIFVEAVLAQKYRSKIDGEFVGGPAYYISKGLKKTGVFAKILAGFFAIAIVLALGFMGNAVQSNSIASGIKGIQGLENVNPAIIGVVIAILAALIFIGGIDRIAKFAELVVPVMAVVYILGSIVILIMFAGQVGPTFAWIFKSAFNGTAAMGGIAGAAVKVAVQKGVARGLFSNEAGMGSTPHAHAVANVKHPAEQGLTAIIGVFIDTVLVCSATALAILVTGAYKATGADGKFLAGAQLTQQAFRTAFGSGGAIFLAVCLSFFAFTTIVGWYYFGESNIKYLFGKAGLLPYRVIVLICIIAGSLGEVAIVWSLADIFNTLMVLPNLIAILWLSFEARAIMQDYNKCLLNNDVHYDYEVK</sequence>
<dbReference type="AlphaFoldDB" id="A0A0B4S247"/>
<keyword evidence="7 9" id="KW-1133">Transmembrane helix</keyword>
<evidence type="ECO:0000256" key="4">
    <source>
        <dbReference type="ARBA" id="ARBA00022475"/>
    </source>
</evidence>
<dbReference type="InterPro" id="IPR001463">
    <property type="entry name" value="Na/Ala_symport"/>
</dbReference>
<dbReference type="PANTHER" id="PTHR30330:SF14">
    <property type="entry name" value="SODIUM_AMINO ACID (ALANINE) SYMPORTER"/>
    <property type="match status" value="1"/>
</dbReference>
<dbReference type="KEGG" id="pmic:NW74_05940"/>
<dbReference type="PANTHER" id="PTHR30330">
    <property type="entry name" value="AGSS FAMILY TRANSPORTER, SODIUM-ALANINE"/>
    <property type="match status" value="1"/>
</dbReference>
<feature type="transmembrane region" description="Helical" evidence="9">
    <location>
        <begin position="261"/>
        <end position="283"/>
    </location>
</feature>
<evidence type="ECO:0000256" key="3">
    <source>
        <dbReference type="ARBA" id="ARBA00022448"/>
    </source>
</evidence>
<evidence type="ECO:0000256" key="2">
    <source>
        <dbReference type="ARBA" id="ARBA00009261"/>
    </source>
</evidence>
<dbReference type="FunFam" id="1.20.1740.10:FF:000004">
    <property type="entry name" value="Sodium:alanine symporter family protein"/>
    <property type="match status" value="1"/>
</dbReference>
<evidence type="ECO:0000313" key="10">
    <source>
        <dbReference type="EMBL" id="AIZ36907.1"/>
    </source>
</evidence>
<accession>A0A0B4S247</accession>
<evidence type="ECO:0000313" key="11">
    <source>
        <dbReference type="Proteomes" id="UP000031386"/>
    </source>
</evidence>
<dbReference type="Pfam" id="PF01235">
    <property type="entry name" value="Na_Ala_symp"/>
    <property type="match status" value="1"/>
</dbReference>
<feature type="transmembrane region" description="Helical" evidence="9">
    <location>
        <begin position="441"/>
        <end position="459"/>
    </location>
</feature>
<evidence type="ECO:0000256" key="9">
    <source>
        <dbReference type="RuleBase" id="RU363064"/>
    </source>
</evidence>
<keyword evidence="3 9" id="KW-0813">Transport</keyword>
<dbReference type="Gene3D" id="1.20.1740.10">
    <property type="entry name" value="Amino acid/polyamine transporter I"/>
    <property type="match status" value="1"/>
</dbReference>
<dbReference type="PROSITE" id="PS00873">
    <property type="entry name" value="NA_ALANINE_SYMP"/>
    <property type="match status" value="1"/>
</dbReference>
<keyword evidence="5 9" id="KW-0812">Transmembrane</keyword>
<organism evidence="10 11">
    <name type="scientific">Parvimonas micra</name>
    <dbReference type="NCBI Taxonomy" id="33033"/>
    <lineage>
        <taxon>Bacteria</taxon>
        <taxon>Bacillati</taxon>
        <taxon>Bacillota</taxon>
        <taxon>Tissierellia</taxon>
        <taxon>Tissierellales</taxon>
        <taxon>Peptoniphilaceae</taxon>
        <taxon>Parvimonas</taxon>
    </lineage>
</organism>
<dbReference type="PRINTS" id="PR00175">
    <property type="entry name" value="NAALASMPORT"/>
</dbReference>
<evidence type="ECO:0000256" key="1">
    <source>
        <dbReference type="ARBA" id="ARBA00004651"/>
    </source>
</evidence>
<dbReference type="GO" id="GO:0005886">
    <property type="term" value="C:plasma membrane"/>
    <property type="evidence" value="ECO:0007669"/>
    <property type="project" value="UniProtKB-SubCell"/>
</dbReference>
<dbReference type="RefSeq" id="WP_041954413.1">
    <property type="nucleotide sequence ID" value="NZ_CP009761.1"/>
</dbReference>
<feature type="transmembrane region" description="Helical" evidence="9">
    <location>
        <begin position="322"/>
        <end position="349"/>
    </location>
</feature>
<dbReference type="NCBIfam" id="TIGR00835">
    <property type="entry name" value="agcS"/>
    <property type="match status" value="1"/>
</dbReference>
<proteinExistence type="inferred from homology"/>
<protein>
    <submittedName>
        <fullName evidence="10">Alanine glycine permease</fullName>
    </submittedName>
</protein>
<feature type="transmembrane region" description="Helical" evidence="9">
    <location>
        <begin position="111"/>
        <end position="132"/>
    </location>
</feature>
<dbReference type="STRING" id="33033.NW74_05940"/>
<keyword evidence="4 9" id="KW-1003">Cell membrane</keyword>
<gene>
    <name evidence="10" type="ORF">NW74_05940</name>
</gene>
<comment type="similarity">
    <text evidence="2 9">Belongs to the alanine or glycine:cation symporter (AGCS) (TC 2.A.25) family.</text>
</comment>
<keyword evidence="11" id="KW-1185">Reference proteome</keyword>
<evidence type="ECO:0000256" key="6">
    <source>
        <dbReference type="ARBA" id="ARBA00022847"/>
    </source>
</evidence>
<feature type="transmembrane region" description="Helical" evidence="9">
    <location>
        <begin position="378"/>
        <end position="399"/>
    </location>
</feature>
<dbReference type="GO" id="GO:0005283">
    <property type="term" value="F:amino acid:sodium symporter activity"/>
    <property type="evidence" value="ECO:0007669"/>
    <property type="project" value="InterPro"/>
</dbReference>
<name>A0A0B4S247_9FIRM</name>
<dbReference type="Proteomes" id="UP000031386">
    <property type="component" value="Chromosome"/>
</dbReference>
<dbReference type="OrthoDB" id="9804874at2"/>